<dbReference type="EMBL" id="JBFAUK010000022">
    <property type="protein sequence ID" value="MEV5509573.1"/>
    <property type="molecule type" value="Genomic_DNA"/>
</dbReference>
<dbReference type="Proteomes" id="UP001552594">
    <property type="component" value="Unassembled WGS sequence"/>
</dbReference>
<accession>A0ABV3K347</accession>
<organism evidence="1 2">
    <name type="scientific">Streptomyces orinoci</name>
    <name type="common">Streptoverticillium orinoci</name>
    <dbReference type="NCBI Taxonomy" id="67339"/>
    <lineage>
        <taxon>Bacteria</taxon>
        <taxon>Bacillati</taxon>
        <taxon>Actinomycetota</taxon>
        <taxon>Actinomycetes</taxon>
        <taxon>Kitasatosporales</taxon>
        <taxon>Streptomycetaceae</taxon>
        <taxon>Streptomyces</taxon>
    </lineage>
</organism>
<proteinExistence type="predicted"/>
<reference evidence="1 2" key="1">
    <citation type="submission" date="2024-06" db="EMBL/GenBank/DDBJ databases">
        <title>The Natural Products Discovery Center: Release of the First 8490 Sequenced Strains for Exploring Actinobacteria Biosynthetic Diversity.</title>
        <authorList>
            <person name="Kalkreuter E."/>
            <person name="Kautsar S.A."/>
            <person name="Yang D."/>
            <person name="Bader C.D."/>
            <person name="Teijaro C.N."/>
            <person name="Fluegel L."/>
            <person name="Davis C.M."/>
            <person name="Simpson J.R."/>
            <person name="Lauterbach L."/>
            <person name="Steele A.D."/>
            <person name="Gui C."/>
            <person name="Meng S."/>
            <person name="Li G."/>
            <person name="Viehrig K."/>
            <person name="Ye F."/>
            <person name="Su P."/>
            <person name="Kiefer A.F."/>
            <person name="Nichols A."/>
            <person name="Cepeda A.J."/>
            <person name="Yan W."/>
            <person name="Fan B."/>
            <person name="Jiang Y."/>
            <person name="Adhikari A."/>
            <person name="Zheng C.-J."/>
            <person name="Schuster L."/>
            <person name="Cowan T.M."/>
            <person name="Smanski M.J."/>
            <person name="Chevrette M.G."/>
            <person name="De Carvalho L.P.S."/>
            <person name="Shen B."/>
        </authorList>
    </citation>
    <scope>NUCLEOTIDE SEQUENCE [LARGE SCALE GENOMIC DNA]</scope>
    <source>
        <strain evidence="1 2">NPDC052347</strain>
    </source>
</reference>
<dbReference type="InterPro" id="IPR046300">
    <property type="entry name" value="DUF6415"/>
</dbReference>
<protein>
    <submittedName>
        <fullName evidence="1">DUF6415 family natural product biosynthesis protein</fullName>
    </submittedName>
</protein>
<dbReference type="Pfam" id="PF19979">
    <property type="entry name" value="DUF6415"/>
    <property type="match status" value="1"/>
</dbReference>
<sequence length="125" mass="13789">MPSSPTPQQPSITAMVAGENTPLDLVTIRATVRRALQERAALPRASEIREITHTLRGHLQLMLVEAQNRAGQLERGTEPWLGWVALIGRARDDLDRDGGCGLRSAAAYMDDLGRTCRRLVDCLDE</sequence>
<name>A0ABV3K347_STRON</name>
<evidence type="ECO:0000313" key="1">
    <source>
        <dbReference type="EMBL" id="MEV5509573.1"/>
    </source>
</evidence>
<evidence type="ECO:0000313" key="2">
    <source>
        <dbReference type="Proteomes" id="UP001552594"/>
    </source>
</evidence>
<comment type="caution">
    <text evidence="1">The sequence shown here is derived from an EMBL/GenBank/DDBJ whole genome shotgun (WGS) entry which is preliminary data.</text>
</comment>
<keyword evidence="2" id="KW-1185">Reference proteome</keyword>
<dbReference type="RefSeq" id="WP_153068705.1">
    <property type="nucleotide sequence ID" value="NZ_JBFAUK010000022.1"/>
</dbReference>
<gene>
    <name evidence="1" type="ORF">AB0L16_24575</name>
</gene>